<feature type="non-terminal residue" evidence="1">
    <location>
        <position position="1"/>
    </location>
</feature>
<evidence type="ECO:0008006" key="3">
    <source>
        <dbReference type="Google" id="ProtNLM"/>
    </source>
</evidence>
<name>A0A845GFN1_9BURK</name>
<protein>
    <recommendedName>
        <fullName evidence="3">Condensation domain-containing protein</fullName>
    </recommendedName>
</protein>
<dbReference type="InterPro" id="IPR023213">
    <property type="entry name" value="CAT-like_dom_sf"/>
</dbReference>
<evidence type="ECO:0000313" key="1">
    <source>
        <dbReference type="EMBL" id="MYM92185.1"/>
    </source>
</evidence>
<comment type="caution">
    <text evidence="1">The sequence shown here is derived from an EMBL/GenBank/DDBJ whole genome shotgun (WGS) entry which is preliminary data.</text>
</comment>
<accession>A0A845GFN1</accession>
<organism evidence="1 2">
    <name type="scientific">Duganella vulcania</name>
    <dbReference type="NCBI Taxonomy" id="2692166"/>
    <lineage>
        <taxon>Bacteria</taxon>
        <taxon>Pseudomonadati</taxon>
        <taxon>Pseudomonadota</taxon>
        <taxon>Betaproteobacteria</taxon>
        <taxon>Burkholderiales</taxon>
        <taxon>Oxalobacteraceae</taxon>
        <taxon>Telluria group</taxon>
        <taxon>Duganella</taxon>
    </lineage>
</organism>
<evidence type="ECO:0000313" key="2">
    <source>
        <dbReference type="Proteomes" id="UP000470302"/>
    </source>
</evidence>
<dbReference type="EMBL" id="WWCW01000495">
    <property type="protein sequence ID" value="MYM92185.1"/>
    <property type="molecule type" value="Genomic_DNA"/>
</dbReference>
<dbReference type="Gene3D" id="3.30.559.10">
    <property type="entry name" value="Chloramphenicol acetyltransferase-like domain"/>
    <property type="match status" value="1"/>
</dbReference>
<reference evidence="1 2" key="1">
    <citation type="submission" date="2020-01" db="EMBL/GenBank/DDBJ databases">
        <title>Novel species isolated from a subtropical stream in China.</title>
        <authorList>
            <person name="Lu H."/>
        </authorList>
    </citation>
    <scope>NUCLEOTIDE SEQUENCE [LARGE SCALE GENOMIC DNA]</scope>
    <source>
        <strain evidence="1 2">FT82W</strain>
    </source>
</reference>
<feature type="non-terminal residue" evidence="1">
    <location>
        <position position="135"/>
    </location>
</feature>
<sequence>LTLGFTLRSPAGDAEPLAAAVRQLLKRYPALTEAYAETPAGLQAAPGQAAPPLQKLRTGGAHETRQLLDQALDQGFALEQGPVRILQMDEPGGLTATTVLLHHVAVDFPSVALLAGQLVAILRGQPAAPPPARRR</sequence>
<proteinExistence type="predicted"/>
<dbReference type="RefSeq" id="WP_161100631.1">
    <property type="nucleotide sequence ID" value="NZ_WWCW01000495.1"/>
</dbReference>
<gene>
    <name evidence="1" type="ORF">GTP91_34090</name>
</gene>
<dbReference type="AlphaFoldDB" id="A0A845GFN1"/>
<dbReference type="SUPFAM" id="SSF52777">
    <property type="entry name" value="CoA-dependent acyltransferases"/>
    <property type="match status" value="1"/>
</dbReference>
<dbReference type="Proteomes" id="UP000470302">
    <property type="component" value="Unassembled WGS sequence"/>
</dbReference>